<organism evidence="2 3">
    <name type="scientific">Acorus calamus</name>
    <name type="common">Sweet flag</name>
    <dbReference type="NCBI Taxonomy" id="4465"/>
    <lineage>
        <taxon>Eukaryota</taxon>
        <taxon>Viridiplantae</taxon>
        <taxon>Streptophyta</taxon>
        <taxon>Embryophyta</taxon>
        <taxon>Tracheophyta</taxon>
        <taxon>Spermatophyta</taxon>
        <taxon>Magnoliopsida</taxon>
        <taxon>Liliopsida</taxon>
        <taxon>Acoraceae</taxon>
        <taxon>Acorus</taxon>
    </lineage>
</organism>
<accession>A0AAV9CAZ1</accession>
<dbReference type="EMBL" id="JAUJYO010000020">
    <property type="protein sequence ID" value="KAK1285397.1"/>
    <property type="molecule type" value="Genomic_DNA"/>
</dbReference>
<reference evidence="2" key="2">
    <citation type="submission" date="2023-06" db="EMBL/GenBank/DDBJ databases">
        <authorList>
            <person name="Ma L."/>
            <person name="Liu K.-W."/>
            <person name="Li Z."/>
            <person name="Hsiao Y.-Y."/>
            <person name="Qi Y."/>
            <person name="Fu T."/>
            <person name="Tang G."/>
            <person name="Zhang D."/>
            <person name="Sun W.-H."/>
            <person name="Liu D.-K."/>
            <person name="Li Y."/>
            <person name="Chen G.-Z."/>
            <person name="Liu X.-D."/>
            <person name="Liao X.-Y."/>
            <person name="Jiang Y.-T."/>
            <person name="Yu X."/>
            <person name="Hao Y."/>
            <person name="Huang J."/>
            <person name="Zhao X.-W."/>
            <person name="Ke S."/>
            <person name="Chen Y.-Y."/>
            <person name="Wu W.-L."/>
            <person name="Hsu J.-L."/>
            <person name="Lin Y.-F."/>
            <person name="Huang M.-D."/>
            <person name="Li C.-Y."/>
            <person name="Huang L."/>
            <person name="Wang Z.-W."/>
            <person name="Zhao X."/>
            <person name="Zhong W.-Y."/>
            <person name="Peng D.-H."/>
            <person name="Ahmad S."/>
            <person name="Lan S."/>
            <person name="Zhang J.-S."/>
            <person name="Tsai W.-C."/>
            <person name="Van De Peer Y."/>
            <person name="Liu Z.-J."/>
        </authorList>
    </citation>
    <scope>NUCLEOTIDE SEQUENCE</scope>
    <source>
        <strain evidence="2">CP</strain>
        <tissue evidence="2">Leaves</tissue>
    </source>
</reference>
<evidence type="ECO:0000313" key="3">
    <source>
        <dbReference type="Proteomes" id="UP001180020"/>
    </source>
</evidence>
<feature type="region of interest" description="Disordered" evidence="1">
    <location>
        <begin position="24"/>
        <end position="64"/>
    </location>
</feature>
<protein>
    <submittedName>
        <fullName evidence="2">Uncharacterized protein</fullName>
    </submittedName>
</protein>
<dbReference type="Proteomes" id="UP001180020">
    <property type="component" value="Unassembled WGS sequence"/>
</dbReference>
<dbReference type="AlphaFoldDB" id="A0AAV9CAZ1"/>
<gene>
    <name evidence="2" type="ORF">QJS10_CPB20g01956</name>
</gene>
<name>A0AAV9CAZ1_ACOCL</name>
<sequence>MEQEKENVNEPFPVPFYRFLPMSNGTDEAALDHPTRASGPVGAASDQQMGEASATEKIDLTLRL</sequence>
<feature type="compositionally biased region" description="Basic and acidic residues" evidence="1">
    <location>
        <begin position="54"/>
        <end position="64"/>
    </location>
</feature>
<keyword evidence="3" id="KW-1185">Reference proteome</keyword>
<evidence type="ECO:0000313" key="2">
    <source>
        <dbReference type="EMBL" id="KAK1285397.1"/>
    </source>
</evidence>
<evidence type="ECO:0000256" key="1">
    <source>
        <dbReference type="SAM" id="MobiDB-lite"/>
    </source>
</evidence>
<comment type="caution">
    <text evidence="2">The sequence shown here is derived from an EMBL/GenBank/DDBJ whole genome shotgun (WGS) entry which is preliminary data.</text>
</comment>
<proteinExistence type="predicted"/>
<reference evidence="2" key="1">
    <citation type="journal article" date="2023" name="Nat. Commun.">
        <title>Diploid and tetraploid genomes of Acorus and the evolution of monocots.</title>
        <authorList>
            <person name="Ma L."/>
            <person name="Liu K.W."/>
            <person name="Li Z."/>
            <person name="Hsiao Y.Y."/>
            <person name="Qi Y."/>
            <person name="Fu T."/>
            <person name="Tang G.D."/>
            <person name="Zhang D."/>
            <person name="Sun W.H."/>
            <person name="Liu D.K."/>
            <person name="Li Y."/>
            <person name="Chen G.Z."/>
            <person name="Liu X.D."/>
            <person name="Liao X.Y."/>
            <person name="Jiang Y.T."/>
            <person name="Yu X."/>
            <person name="Hao Y."/>
            <person name="Huang J."/>
            <person name="Zhao X.W."/>
            <person name="Ke S."/>
            <person name="Chen Y.Y."/>
            <person name="Wu W.L."/>
            <person name="Hsu J.L."/>
            <person name="Lin Y.F."/>
            <person name="Huang M.D."/>
            <person name="Li C.Y."/>
            <person name="Huang L."/>
            <person name="Wang Z.W."/>
            <person name="Zhao X."/>
            <person name="Zhong W.Y."/>
            <person name="Peng D.H."/>
            <person name="Ahmad S."/>
            <person name="Lan S."/>
            <person name="Zhang J.S."/>
            <person name="Tsai W.C."/>
            <person name="Van de Peer Y."/>
            <person name="Liu Z.J."/>
        </authorList>
    </citation>
    <scope>NUCLEOTIDE SEQUENCE</scope>
    <source>
        <strain evidence="2">CP</strain>
    </source>
</reference>